<gene>
    <name evidence="2" type="ORF">HNR53_001876</name>
</gene>
<keyword evidence="1" id="KW-1133">Transmembrane helix</keyword>
<organism evidence="2 3">
    <name type="scientific">Bacillus benzoevorans</name>
    <dbReference type="NCBI Taxonomy" id="1456"/>
    <lineage>
        <taxon>Bacteria</taxon>
        <taxon>Bacillati</taxon>
        <taxon>Bacillota</taxon>
        <taxon>Bacilli</taxon>
        <taxon>Bacillales</taxon>
        <taxon>Bacillaceae</taxon>
        <taxon>Bacillus</taxon>
    </lineage>
</organism>
<comment type="caution">
    <text evidence="2">The sequence shown here is derived from an EMBL/GenBank/DDBJ whole genome shotgun (WGS) entry which is preliminary data.</text>
</comment>
<dbReference type="Proteomes" id="UP000531594">
    <property type="component" value="Unassembled WGS sequence"/>
</dbReference>
<reference evidence="2 3" key="1">
    <citation type="submission" date="2020-08" db="EMBL/GenBank/DDBJ databases">
        <title>Genomic Encyclopedia of Type Strains, Phase IV (KMG-IV): sequencing the most valuable type-strain genomes for metagenomic binning, comparative biology and taxonomic classification.</title>
        <authorList>
            <person name="Goeker M."/>
        </authorList>
    </citation>
    <scope>NUCLEOTIDE SEQUENCE [LARGE SCALE GENOMIC DNA]</scope>
    <source>
        <strain evidence="2 3">DSM 5391</strain>
    </source>
</reference>
<protein>
    <submittedName>
        <fullName evidence="2">Uncharacterized protein</fullName>
    </submittedName>
</protein>
<dbReference type="AlphaFoldDB" id="A0A7X0LV55"/>
<evidence type="ECO:0000313" key="3">
    <source>
        <dbReference type="Proteomes" id="UP000531594"/>
    </source>
</evidence>
<feature type="transmembrane region" description="Helical" evidence="1">
    <location>
        <begin position="16"/>
        <end position="34"/>
    </location>
</feature>
<keyword evidence="3" id="KW-1185">Reference proteome</keyword>
<evidence type="ECO:0000256" key="1">
    <source>
        <dbReference type="SAM" id="Phobius"/>
    </source>
</evidence>
<dbReference type="EMBL" id="JACHGK010000005">
    <property type="protein sequence ID" value="MBB6445258.1"/>
    <property type="molecule type" value="Genomic_DNA"/>
</dbReference>
<evidence type="ECO:0000313" key="2">
    <source>
        <dbReference type="EMBL" id="MBB6445258.1"/>
    </source>
</evidence>
<proteinExistence type="predicted"/>
<keyword evidence="1" id="KW-0472">Membrane</keyword>
<name>A0A7X0LV55_9BACI</name>
<accession>A0A7X0LV55</accession>
<sequence length="48" mass="5714">MTQDGIIEWELLLSKLFYFCLFIVSTKMVLLVKFNKIITVKESIEIFK</sequence>
<keyword evidence="1" id="KW-0812">Transmembrane</keyword>